<feature type="transmembrane region" description="Helical" evidence="1">
    <location>
        <begin position="35"/>
        <end position="56"/>
    </location>
</feature>
<comment type="caution">
    <text evidence="4">The sequence shown here is derived from an EMBL/GenBank/DDBJ whole genome shotgun (WGS) entry which is preliminary data.</text>
</comment>
<dbReference type="SUPFAM" id="SSF82861">
    <property type="entry name" value="Mechanosensitive channel protein MscS (YggB), transmembrane region"/>
    <property type="match status" value="1"/>
</dbReference>
<dbReference type="AlphaFoldDB" id="A0A9D2WPB0"/>
<dbReference type="PANTHER" id="PTHR30347:SF1">
    <property type="entry name" value="MECHANOSENSITIVE CHANNEL MSCK"/>
    <property type="match status" value="1"/>
</dbReference>
<reference evidence="4" key="1">
    <citation type="submission" date="2016-02" db="EMBL/GenBank/DDBJ databases">
        <title>Draft Genome Sequence of Sporotomaculum syntrophicum Strain FB, a Syntrophic Benzoate Degrader.</title>
        <authorList>
            <person name="Nobu M.K."/>
            <person name="Narihiro T."/>
            <person name="Qiu Y.-L."/>
            <person name="Ohashi A."/>
            <person name="Liu W.-T."/>
            <person name="Yuji S."/>
        </authorList>
    </citation>
    <scope>NUCLEOTIDE SEQUENCE</scope>
    <source>
        <strain evidence="4">FB</strain>
    </source>
</reference>
<dbReference type="Proteomes" id="UP000798488">
    <property type="component" value="Unassembled WGS sequence"/>
</dbReference>
<sequence length="192" mass="22263">MSSIYRYFFLLRYWILKRFNAALTNRRDKKDLAPYIQSLINWGTFYAIIIYAIVYFENTFWIDKTWSKVGNTEVNTLTFIIPAIIISLSIKFSNFLSRFFMQRVYIRHEMDQGMQYTFNRLLHYIIIVIAVLVSLPLIGFNLSTLTVFAGVAGIGIGFGLQNIISNFISGLILLFERPNKVGDKNNDVPCDV</sequence>
<dbReference type="InterPro" id="IPR006685">
    <property type="entry name" value="MscS_channel_2nd"/>
</dbReference>
<feature type="transmembrane region" description="Helical" evidence="1">
    <location>
        <begin position="121"/>
        <end position="142"/>
    </location>
</feature>
<keyword evidence="1" id="KW-0812">Transmembrane</keyword>
<accession>A0A9D2WPB0</accession>
<keyword evidence="1" id="KW-1133">Transmembrane helix</keyword>
<evidence type="ECO:0000313" key="4">
    <source>
        <dbReference type="EMBL" id="KAF1084142.1"/>
    </source>
</evidence>
<dbReference type="InterPro" id="IPR052702">
    <property type="entry name" value="MscS-like_channel"/>
</dbReference>
<dbReference type="Pfam" id="PF00924">
    <property type="entry name" value="MS_channel_2nd"/>
    <property type="match status" value="1"/>
</dbReference>
<keyword evidence="1" id="KW-0472">Membrane</keyword>
<organism evidence="4 5">
    <name type="scientific">Sporotomaculum syntrophicum</name>
    <dbReference type="NCBI Taxonomy" id="182264"/>
    <lineage>
        <taxon>Bacteria</taxon>
        <taxon>Bacillati</taxon>
        <taxon>Bacillota</taxon>
        <taxon>Clostridia</taxon>
        <taxon>Eubacteriales</taxon>
        <taxon>Desulfallaceae</taxon>
        <taxon>Sporotomaculum</taxon>
    </lineage>
</organism>
<evidence type="ECO:0000259" key="3">
    <source>
        <dbReference type="Pfam" id="PF21088"/>
    </source>
</evidence>
<gene>
    <name evidence="4" type="primary">mscK</name>
    <name evidence="4" type="ORF">SPSYN_02546</name>
</gene>
<dbReference type="EMBL" id="LSRS01000006">
    <property type="protein sequence ID" value="KAF1084142.1"/>
    <property type="molecule type" value="Genomic_DNA"/>
</dbReference>
<feature type="domain" description="Mechanosensitive ion channel MscS" evidence="2">
    <location>
        <begin position="162"/>
        <end position="183"/>
    </location>
</feature>
<dbReference type="GO" id="GO:0016020">
    <property type="term" value="C:membrane"/>
    <property type="evidence" value="ECO:0007669"/>
    <property type="project" value="InterPro"/>
</dbReference>
<dbReference type="GO" id="GO:0055085">
    <property type="term" value="P:transmembrane transport"/>
    <property type="evidence" value="ECO:0007669"/>
    <property type="project" value="InterPro"/>
</dbReference>
<dbReference type="InterPro" id="IPR049142">
    <property type="entry name" value="MS_channel_1st"/>
</dbReference>
<evidence type="ECO:0000313" key="5">
    <source>
        <dbReference type="Proteomes" id="UP000798488"/>
    </source>
</evidence>
<feature type="transmembrane region" description="Helical" evidence="1">
    <location>
        <begin position="148"/>
        <end position="175"/>
    </location>
</feature>
<feature type="domain" description="Mechanosensitive ion channel transmembrane helices 2/3" evidence="3">
    <location>
        <begin position="121"/>
        <end position="161"/>
    </location>
</feature>
<evidence type="ECO:0000256" key="1">
    <source>
        <dbReference type="SAM" id="Phobius"/>
    </source>
</evidence>
<dbReference type="OrthoDB" id="9809206at2"/>
<proteinExistence type="predicted"/>
<evidence type="ECO:0000259" key="2">
    <source>
        <dbReference type="Pfam" id="PF00924"/>
    </source>
</evidence>
<protein>
    <submittedName>
        <fullName evidence="4">Mechanosensitive channel MscK</fullName>
    </submittedName>
</protein>
<dbReference type="Gene3D" id="1.10.287.1260">
    <property type="match status" value="1"/>
</dbReference>
<dbReference type="PANTHER" id="PTHR30347">
    <property type="entry name" value="POTASSIUM CHANNEL RELATED"/>
    <property type="match status" value="1"/>
</dbReference>
<dbReference type="Pfam" id="PF21088">
    <property type="entry name" value="MS_channel_1st"/>
    <property type="match status" value="1"/>
</dbReference>
<name>A0A9D2WPB0_9FIRM</name>
<feature type="transmembrane region" description="Helical" evidence="1">
    <location>
        <begin position="76"/>
        <end position="100"/>
    </location>
</feature>
<dbReference type="InterPro" id="IPR011014">
    <property type="entry name" value="MscS_channel_TM-2"/>
</dbReference>
<keyword evidence="5" id="KW-1185">Reference proteome</keyword>